<keyword evidence="1" id="KW-0472">Membrane</keyword>
<dbReference type="Pfam" id="PF07454">
    <property type="entry name" value="SpoIIP"/>
    <property type="match status" value="1"/>
</dbReference>
<evidence type="ECO:0000313" key="2">
    <source>
        <dbReference type="EMBL" id="MDC4239983.1"/>
    </source>
</evidence>
<gene>
    <name evidence="2" type="ORF">NE398_07385</name>
</gene>
<keyword evidence="3" id="KW-1185">Reference proteome</keyword>
<feature type="transmembrane region" description="Helical" evidence="1">
    <location>
        <begin position="7"/>
        <end position="26"/>
    </location>
</feature>
<protein>
    <submittedName>
        <fullName evidence="2">Stage II sporulation protein P</fullName>
    </submittedName>
</protein>
<keyword evidence="1" id="KW-0812">Transmembrane</keyword>
<accession>A0A9X3XJC7</accession>
<dbReference type="InterPro" id="IPR010897">
    <property type="entry name" value="Spore_II_P"/>
</dbReference>
<proteinExistence type="predicted"/>
<dbReference type="Proteomes" id="UP001141183">
    <property type="component" value="Unassembled WGS sequence"/>
</dbReference>
<comment type="caution">
    <text evidence="2">The sequence shown here is derived from an EMBL/GenBank/DDBJ whole genome shotgun (WGS) entry which is preliminary data.</text>
</comment>
<organism evidence="2 3">
    <name type="scientific">Clostridium tertium</name>
    <dbReference type="NCBI Taxonomy" id="1559"/>
    <lineage>
        <taxon>Bacteria</taxon>
        <taxon>Bacillati</taxon>
        <taxon>Bacillota</taxon>
        <taxon>Clostridia</taxon>
        <taxon>Eubacteriales</taxon>
        <taxon>Clostridiaceae</taxon>
        <taxon>Clostridium</taxon>
    </lineage>
</organism>
<sequence>MKKIHKNIIVSLIFLTICVTLGYLYLRKQNTLSDSNKIDNSETTKSTDTINDSSNISLLDTIKDITIDNSNSTIPLSSDIVIYNSHPDEEYEFGVKVTDLGALINHKLNTEGLNSSFISSRSNIEYLNSYKISNESITQNASGYENAILLDIHRSNSGSFESNPEMITFVLAKDNQHFEENNKFAEQLINEILKSDKVKASIYYYDVTSEYLKLNQELSNNSLQVEIGTDKSDDNYIQECVDVLVSSLKNIKST</sequence>
<evidence type="ECO:0000313" key="3">
    <source>
        <dbReference type="Proteomes" id="UP001141183"/>
    </source>
</evidence>
<dbReference type="EMBL" id="JAMRYU010000006">
    <property type="protein sequence ID" value="MDC4239983.1"/>
    <property type="molecule type" value="Genomic_DNA"/>
</dbReference>
<evidence type="ECO:0000256" key="1">
    <source>
        <dbReference type="SAM" id="Phobius"/>
    </source>
</evidence>
<dbReference type="RefSeq" id="WP_161956071.1">
    <property type="nucleotide sequence ID" value="NZ_JADMSE010000023.1"/>
</dbReference>
<dbReference type="AlphaFoldDB" id="A0A9X3XJC7"/>
<reference evidence="2" key="1">
    <citation type="submission" date="2022-05" db="EMBL/GenBank/DDBJ databases">
        <title>Draft genome sequence of Clostridium tertium strain CP3 isolated from Peru.</title>
        <authorList>
            <person name="Hurtado R."/>
            <person name="Lima L."/>
            <person name="Sousa T."/>
            <person name="Jaiswal A.K."/>
            <person name="Tiwari S."/>
            <person name="Maturrano L."/>
            <person name="Brenig B."/>
            <person name="Azevedo V."/>
        </authorList>
    </citation>
    <scope>NUCLEOTIDE SEQUENCE</scope>
    <source>
        <strain evidence="2">CP3</strain>
    </source>
</reference>
<name>A0A9X3XJC7_9CLOT</name>
<keyword evidence="1" id="KW-1133">Transmembrane helix</keyword>